<dbReference type="GO" id="GO:0000160">
    <property type="term" value="P:phosphorelay signal transduction system"/>
    <property type="evidence" value="ECO:0007669"/>
    <property type="project" value="UniProtKB-KW"/>
</dbReference>
<dbReference type="PANTHER" id="PTHR45339:SF1">
    <property type="entry name" value="HYBRID SIGNAL TRANSDUCTION HISTIDINE KINASE J"/>
    <property type="match status" value="1"/>
</dbReference>
<feature type="region of interest" description="Disordered" evidence="4">
    <location>
        <begin position="597"/>
        <end position="683"/>
    </location>
</feature>
<dbReference type="SMART" id="SM00448">
    <property type="entry name" value="REC"/>
    <property type="match status" value="1"/>
</dbReference>
<dbReference type="RefSeq" id="XP_011389736.1">
    <property type="nucleotide sequence ID" value="XM_011391434.1"/>
</dbReference>
<evidence type="ECO:0000256" key="4">
    <source>
        <dbReference type="SAM" id="MobiDB-lite"/>
    </source>
</evidence>
<dbReference type="InterPro" id="IPR011006">
    <property type="entry name" value="CheY-like_superfamily"/>
</dbReference>
<evidence type="ECO:0000256" key="3">
    <source>
        <dbReference type="PROSITE-ProRule" id="PRU00169"/>
    </source>
</evidence>
<feature type="compositionally biased region" description="Polar residues" evidence="4">
    <location>
        <begin position="616"/>
        <end position="629"/>
    </location>
</feature>
<keyword evidence="1 3" id="KW-0597">Phosphoprotein</keyword>
<dbReference type="KEGG" id="uma:UMAG_03346"/>
<dbReference type="OrthoDB" id="60033at2759"/>
<feature type="compositionally biased region" description="Low complexity" evidence="4">
    <location>
        <begin position="277"/>
        <end position="296"/>
    </location>
</feature>
<dbReference type="Pfam" id="PF00072">
    <property type="entry name" value="Response_reg"/>
    <property type="match status" value="1"/>
</dbReference>
<dbReference type="InterPro" id="IPR001789">
    <property type="entry name" value="Sig_transdc_resp-reg_receiver"/>
</dbReference>
<dbReference type="GeneID" id="23563824"/>
<dbReference type="InParanoid" id="A0A0D1E2D8"/>
<dbReference type="EMBL" id="CM003147">
    <property type="protein sequence ID" value="KIS68780.1"/>
    <property type="molecule type" value="Genomic_DNA"/>
</dbReference>
<feature type="region of interest" description="Disordered" evidence="4">
    <location>
        <begin position="487"/>
        <end position="515"/>
    </location>
</feature>
<dbReference type="SUPFAM" id="SSF52172">
    <property type="entry name" value="CheY-like"/>
    <property type="match status" value="1"/>
</dbReference>
<feature type="domain" description="Response regulatory" evidence="5">
    <location>
        <begin position="366"/>
        <end position="480"/>
    </location>
</feature>
<gene>
    <name evidence="6" type="ORF">UMAG_03346</name>
</gene>
<feature type="compositionally biased region" description="Low complexity" evidence="4">
    <location>
        <begin position="169"/>
        <end position="206"/>
    </location>
</feature>
<feature type="compositionally biased region" description="Polar residues" evidence="4">
    <location>
        <begin position="597"/>
        <end position="609"/>
    </location>
</feature>
<dbReference type="Proteomes" id="UP000000561">
    <property type="component" value="Chromosome 8"/>
</dbReference>
<reference evidence="6 7" key="1">
    <citation type="journal article" date="2006" name="Nature">
        <title>Insights from the genome of the biotrophic fungal plant pathogen Ustilago maydis.</title>
        <authorList>
            <person name="Kamper J."/>
            <person name="Kahmann R."/>
            <person name="Bolker M."/>
            <person name="Ma L.J."/>
            <person name="Brefort T."/>
            <person name="Saville B.J."/>
            <person name="Banuett F."/>
            <person name="Kronstad J.W."/>
            <person name="Gold S.E."/>
            <person name="Muller O."/>
            <person name="Perlin M.H."/>
            <person name="Wosten H.A."/>
            <person name="de Vries R."/>
            <person name="Ruiz-Herrera J."/>
            <person name="Reynaga-Pena C.G."/>
            <person name="Snetselaar K."/>
            <person name="McCann M."/>
            <person name="Perez-Martin J."/>
            <person name="Feldbrugge M."/>
            <person name="Basse C.W."/>
            <person name="Steinberg G."/>
            <person name="Ibeas J.I."/>
            <person name="Holloman W."/>
            <person name="Guzman P."/>
            <person name="Farman M."/>
            <person name="Stajich J.E."/>
            <person name="Sentandreu R."/>
            <person name="Gonzalez-Prieto J.M."/>
            <person name="Kennell J.C."/>
            <person name="Molina L."/>
            <person name="Schirawski J."/>
            <person name="Mendoza-Mendoza A."/>
            <person name="Greilinger D."/>
            <person name="Munch K."/>
            <person name="Rossel N."/>
            <person name="Scherer M."/>
            <person name="Vranes M."/>
            <person name="Ladendorf O."/>
            <person name="Vincon V."/>
            <person name="Fuchs U."/>
            <person name="Sandrock B."/>
            <person name="Meng S."/>
            <person name="Ho E.C."/>
            <person name="Cahill M.J."/>
            <person name="Boyce K.J."/>
            <person name="Klose J."/>
            <person name="Klosterman S.J."/>
            <person name="Deelstra H.J."/>
            <person name="Ortiz-Castellanos L."/>
            <person name="Li W."/>
            <person name="Sanchez-Alonso P."/>
            <person name="Schreier P.H."/>
            <person name="Hauser-Hahn I."/>
            <person name="Vaupel M."/>
            <person name="Koopmann E."/>
            <person name="Friedrich G."/>
            <person name="Voss H."/>
            <person name="Schluter T."/>
            <person name="Margolis J."/>
            <person name="Platt D."/>
            <person name="Swimmer C."/>
            <person name="Gnirke A."/>
            <person name="Chen F."/>
            <person name="Vysotskaia V."/>
            <person name="Mannhaupt G."/>
            <person name="Guldener U."/>
            <person name="Munsterkotter M."/>
            <person name="Haase D."/>
            <person name="Oesterheld M."/>
            <person name="Mewes H.W."/>
            <person name="Mauceli E.W."/>
            <person name="DeCaprio D."/>
            <person name="Wade C.M."/>
            <person name="Butler J."/>
            <person name="Young S."/>
            <person name="Jaffe D.B."/>
            <person name="Calvo S."/>
            <person name="Nusbaum C."/>
            <person name="Galagan J."/>
            <person name="Birren B.W."/>
        </authorList>
    </citation>
    <scope>NUCLEOTIDE SEQUENCE [LARGE SCALE GENOMIC DNA]</scope>
    <source>
        <strain evidence="7">DSM 14603 / FGSC 9021 / UM521</strain>
    </source>
</reference>
<dbReference type="eggNOG" id="KOG0519">
    <property type="taxonomic scope" value="Eukaryota"/>
</dbReference>
<keyword evidence="2" id="KW-0902">Two-component regulatory system</keyword>
<dbReference type="FunFam" id="3.40.50.2300:FF:000212">
    <property type="entry name" value="Stress response regulator/HFS transcription factor"/>
    <property type="match status" value="1"/>
</dbReference>
<evidence type="ECO:0000313" key="6">
    <source>
        <dbReference type="EMBL" id="KIS68780.1"/>
    </source>
</evidence>
<feature type="compositionally biased region" description="Polar residues" evidence="4">
    <location>
        <begin position="532"/>
        <end position="553"/>
    </location>
</feature>
<evidence type="ECO:0000259" key="5">
    <source>
        <dbReference type="PROSITE" id="PS50110"/>
    </source>
</evidence>
<feature type="compositionally biased region" description="Polar residues" evidence="4">
    <location>
        <begin position="318"/>
        <end position="334"/>
    </location>
</feature>
<sequence length="683" mass="71316">VRGARSPRECQRKIPAKKKSNFKAGLPDADRDDSPSMPLPGLDTLDKSAESYADLRAHVAHLTSVQDQMQNHILALTKQYQGVIGEMLTFQRNMVQQDQLMQNLIQYLINLEQDRSNDAALNPPASASAFLSHSAAQPGSSASNDASSFLPPGAPSSYADTSFNVAASAHPSNHNSSSLKAAIPPPHSASSSGPSADSATHAASSARMSGITTAPSTAAPLSPKSVASPMESVRTPESSQQLNNMGMHPPRLDDMGRRNSSLSSLRMVNNAPSSDPAHASNATGASNSSSSNSSTNMPNLAESRNPTYDTSRRPDPTPSQSASVDPNNTSSDPNSPGDIDPSTNHSNKSGRRRRPTLVPGWTAPPRVLLVDDDQVCRRLSSKFLQVFGCSIDYAVDGMTAVNKMNQEKYDLVLMDIVMPNLDGISATSLIRQFDSNTPIISMTSNSGPSELINYMSSGMTDILPKPFTKEGLLNMLEKHLLHLKAAQREHRAASTDHGASGASGVAHTSPAGATGVAGAAASAGASASAIKRSTSPLGSSNHVSTDATSNTDTAGDDGVNPLAGMGFTDEEYVAMLQNLIAAGTGDDELASALFGNNETFTPQDNTPSRSGGDMSHTPNHITDNGNAKNSPFGATTPASGGGSAGSKRSAPSADDAMHAPMRTPHAGMPHQHGASDAHKRGRF</sequence>
<organism evidence="6 7">
    <name type="scientific">Mycosarcoma maydis</name>
    <name type="common">Corn smut fungus</name>
    <name type="synonym">Ustilago maydis</name>
    <dbReference type="NCBI Taxonomy" id="5270"/>
    <lineage>
        <taxon>Eukaryota</taxon>
        <taxon>Fungi</taxon>
        <taxon>Dikarya</taxon>
        <taxon>Basidiomycota</taxon>
        <taxon>Ustilaginomycotina</taxon>
        <taxon>Ustilaginomycetes</taxon>
        <taxon>Ustilaginales</taxon>
        <taxon>Ustilaginaceae</taxon>
        <taxon>Mycosarcoma</taxon>
    </lineage>
</organism>
<evidence type="ECO:0000256" key="1">
    <source>
        <dbReference type="ARBA" id="ARBA00022553"/>
    </source>
</evidence>
<proteinExistence type="predicted"/>
<feature type="non-terminal residue" evidence="6">
    <location>
        <position position="1"/>
    </location>
</feature>
<dbReference type="STRING" id="237631.A0A0D1E2D8"/>
<dbReference type="VEuPathDB" id="FungiDB:UMAG_03346"/>
<feature type="modified residue" description="4-aspartylphosphate" evidence="3">
    <location>
        <position position="415"/>
    </location>
</feature>
<dbReference type="PROSITE" id="PS50110">
    <property type="entry name" value="RESPONSE_REGULATORY"/>
    <property type="match status" value="1"/>
</dbReference>
<dbReference type="AlphaFoldDB" id="A0A0D1E2D8"/>
<name>A0A0D1E2D8_MYCMD</name>
<feature type="region of interest" description="Disordered" evidence="4">
    <location>
        <begin position="169"/>
        <end position="363"/>
    </location>
</feature>
<evidence type="ECO:0000256" key="2">
    <source>
        <dbReference type="ARBA" id="ARBA00023012"/>
    </source>
</evidence>
<dbReference type="FunCoup" id="A0A0D1E2D8">
    <property type="interactions" value="178"/>
</dbReference>
<protein>
    <recommendedName>
        <fullName evidence="5">Response regulatory domain-containing protein</fullName>
    </recommendedName>
</protein>
<feature type="compositionally biased region" description="Basic and acidic residues" evidence="4">
    <location>
        <begin position="673"/>
        <end position="683"/>
    </location>
</feature>
<feature type="compositionally biased region" description="Polar residues" evidence="4">
    <location>
        <begin position="258"/>
        <end position="273"/>
    </location>
</feature>
<keyword evidence="7" id="KW-1185">Reference proteome</keyword>
<accession>A0A0D1E2D8</accession>
<dbReference type="Gene3D" id="3.40.50.2300">
    <property type="match status" value="1"/>
</dbReference>
<dbReference type="CDD" id="cd17546">
    <property type="entry name" value="REC_hyHK_CKI1_RcsC-like"/>
    <property type="match status" value="1"/>
</dbReference>
<feature type="compositionally biased region" description="Polar residues" evidence="4">
    <location>
        <begin position="235"/>
        <end position="244"/>
    </location>
</feature>
<dbReference type="PANTHER" id="PTHR45339">
    <property type="entry name" value="HYBRID SIGNAL TRANSDUCTION HISTIDINE KINASE J"/>
    <property type="match status" value="1"/>
</dbReference>
<feature type="region of interest" description="Disordered" evidence="4">
    <location>
        <begin position="1"/>
        <end position="45"/>
    </location>
</feature>
<feature type="region of interest" description="Disordered" evidence="4">
    <location>
        <begin position="532"/>
        <end position="562"/>
    </location>
</feature>
<evidence type="ECO:0000313" key="7">
    <source>
        <dbReference type="Proteomes" id="UP000000561"/>
    </source>
</evidence>
<feature type="compositionally biased region" description="Basic and acidic residues" evidence="4">
    <location>
        <begin position="1"/>
        <end position="12"/>
    </location>
</feature>